<evidence type="ECO:0000313" key="5">
    <source>
        <dbReference type="Proteomes" id="UP000488299"/>
    </source>
</evidence>
<dbReference type="AlphaFoldDB" id="A0A7J5TTB2"/>
<dbReference type="Pfam" id="PF06452">
    <property type="entry name" value="CBM9_1"/>
    <property type="match status" value="1"/>
</dbReference>
<name>A0A7J5TTB2_9BACT</name>
<reference evidence="4 5" key="1">
    <citation type="submission" date="2019-10" db="EMBL/GenBank/DDBJ databases">
        <title>Rudanella paleaurantiibacter sp. nov., isolated from sludge.</title>
        <authorList>
            <person name="Xu S.Q."/>
        </authorList>
    </citation>
    <scope>NUCLEOTIDE SEQUENCE [LARGE SCALE GENOMIC DNA]</scope>
    <source>
        <strain evidence="4 5">HX-22-17</strain>
    </source>
</reference>
<evidence type="ECO:0000313" key="4">
    <source>
        <dbReference type="EMBL" id="KAB7727053.1"/>
    </source>
</evidence>
<dbReference type="CDD" id="cd09618">
    <property type="entry name" value="CBM9_like_2"/>
    <property type="match status" value="1"/>
</dbReference>
<comment type="caution">
    <text evidence="4">The sequence shown here is derived from an EMBL/GenBank/DDBJ whole genome shotgun (WGS) entry which is preliminary data.</text>
</comment>
<dbReference type="InterPro" id="IPR010502">
    <property type="entry name" value="Carb-bd_dom_fam9"/>
</dbReference>
<evidence type="ECO:0000259" key="2">
    <source>
        <dbReference type="Pfam" id="PF06452"/>
    </source>
</evidence>
<feature type="domain" description="Carbohydrate-binding" evidence="2">
    <location>
        <begin position="47"/>
        <end position="208"/>
    </location>
</feature>
<dbReference type="Proteomes" id="UP000488299">
    <property type="component" value="Unassembled WGS sequence"/>
</dbReference>
<dbReference type="SUPFAM" id="SSF49344">
    <property type="entry name" value="CBD9-like"/>
    <property type="match status" value="1"/>
</dbReference>
<evidence type="ECO:0008006" key="6">
    <source>
        <dbReference type="Google" id="ProtNLM"/>
    </source>
</evidence>
<feature type="domain" description="DUF5916" evidence="3">
    <location>
        <begin position="252"/>
        <end position="338"/>
    </location>
</feature>
<organism evidence="4 5">
    <name type="scientific">Rudanella paleaurantiibacter</name>
    <dbReference type="NCBI Taxonomy" id="2614655"/>
    <lineage>
        <taxon>Bacteria</taxon>
        <taxon>Pseudomonadati</taxon>
        <taxon>Bacteroidota</taxon>
        <taxon>Cytophagia</taxon>
        <taxon>Cytophagales</taxon>
        <taxon>Cytophagaceae</taxon>
        <taxon>Rudanella</taxon>
    </lineage>
</organism>
<dbReference type="GO" id="GO:0004553">
    <property type="term" value="F:hydrolase activity, hydrolyzing O-glycosyl compounds"/>
    <property type="evidence" value="ECO:0007669"/>
    <property type="project" value="InterPro"/>
</dbReference>
<dbReference type="RefSeq" id="WP_152126518.1">
    <property type="nucleotide sequence ID" value="NZ_WELI01000012.1"/>
</dbReference>
<dbReference type="EMBL" id="WELI01000012">
    <property type="protein sequence ID" value="KAB7727053.1"/>
    <property type="molecule type" value="Genomic_DNA"/>
</dbReference>
<gene>
    <name evidence="4" type="ORF">F5984_22720</name>
</gene>
<evidence type="ECO:0000256" key="1">
    <source>
        <dbReference type="SAM" id="SignalP"/>
    </source>
</evidence>
<dbReference type="InterPro" id="IPR045670">
    <property type="entry name" value="DUF5916"/>
</dbReference>
<evidence type="ECO:0000259" key="3">
    <source>
        <dbReference type="Pfam" id="PF19313"/>
    </source>
</evidence>
<feature type="signal peptide" evidence="1">
    <location>
        <begin position="1"/>
        <end position="20"/>
    </location>
</feature>
<dbReference type="GO" id="GO:0030246">
    <property type="term" value="F:carbohydrate binding"/>
    <property type="evidence" value="ECO:0007669"/>
    <property type="project" value="InterPro"/>
</dbReference>
<protein>
    <recommendedName>
        <fullName evidence="6">Hydrolase</fullName>
    </recommendedName>
</protein>
<accession>A0A7J5TTB2</accession>
<dbReference type="Pfam" id="PF19313">
    <property type="entry name" value="DUF5916"/>
    <property type="match status" value="1"/>
</dbReference>
<keyword evidence="5" id="KW-1185">Reference proteome</keyword>
<keyword evidence="1" id="KW-0732">Signal</keyword>
<dbReference type="Gene3D" id="2.60.40.1190">
    <property type="match status" value="1"/>
</dbReference>
<dbReference type="GO" id="GO:0016052">
    <property type="term" value="P:carbohydrate catabolic process"/>
    <property type="evidence" value="ECO:0007669"/>
    <property type="project" value="InterPro"/>
</dbReference>
<feature type="chain" id="PRO_5029684701" description="Hydrolase" evidence="1">
    <location>
        <begin position="21"/>
        <end position="757"/>
    </location>
</feature>
<proteinExistence type="predicted"/>
<sequence length="757" mass="86307">MAHRYLYVLLILFFTAPTLAQTDAQIFAPDSVRRLLKATPTSAPIRVDGRLDDAAWQRAARANNFVMVEPVQGNRATHDTEVRVLFNAQYLYVGAFCRDSSGRRGIRATDFRRDFNHRAHDFFAIAIDGFNDRRNAMMLATNPYGTQRDLLSFDDLLYDTDWDGLWRVRTMRTDSGWTAEFAIPWQTLRYPKSADSTQTWGINFFRNRRMTNEQSGWSRYPRAFSGLRMDYAGQVAGLTPPPPATNIRVQPYLLTSFDRYRSTEAGSGQSRTLHDETVKLGGEIKWAINPNTVLDLTANTDFAQADADRQVNNVTRFSVFFPERRQFFLENASLFGTGVGPGDDLSGGAMRIQPFFSRRIGLDDAGNPIPIDAGARLVYRSLKRNYGGLLMRQRGTDQSPTTTFAVGRYSQNIGKQSRLGGLMTVKQQNELTLSPDSTRPGVTNLVGAFDGFFRINESHSLSTMVMQSASTDGRDRGMAAYAQYYYTTNQVKFWWTQSVVTKHFNPGVGFVSRSDVIATTPGVFWYYRGKYLPARRLIRAFEPGIWAEFYHQASTGRLTERQFVINPVWFNFQRGGFFGVVITPTHQNLTEEFVPLGVRIGPGVYNYTRYQMYLGSDASRKLSVSTNYELGRYYNGRLGTFDLAVRYAPLPNLSLAGRWVGNRFHEVGESLSNTVVDLYSIEGRLALNPRLQLIGFYQQNITNRQRLGARDTYNIRLSWEYRPLSFLYVVFNRRVQDGITRQNEQHVIAKLSYLKQF</sequence>